<evidence type="ECO:0000313" key="2">
    <source>
        <dbReference type="EMBL" id="MDA0165135.1"/>
    </source>
</evidence>
<evidence type="ECO:0000313" key="3">
    <source>
        <dbReference type="Proteomes" id="UP001149140"/>
    </source>
</evidence>
<protein>
    <submittedName>
        <fullName evidence="2">Metal-sulfur cluster assembly factor</fullName>
    </submittedName>
</protein>
<proteinExistence type="predicted"/>
<dbReference type="InterPro" id="IPR052339">
    <property type="entry name" value="Fe-S_Maturation_MIP18"/>
</dbReference>
<dbReference type="Proteomes" id="UP001149140">
    <property type="component" value="Unassembled WGS sequence"/>
</dbReference>
<name>A0A9X3S2Z6_9ACTN</name>
<accession>A0A9X3S2Z6</accession>
<dbReference type="PANTHER" id="PTHR42831:SF1">
    <property type="entry name" value="FE-S PROTEIN MATURATION AUXILIARY FACTOR YITW"/>
    <property type="match status" value="1"/>
</dbReference>
<dbReference type="SUPFAM" id="SSF117916">
    <property type="entry name" value="Fe-S cluster assembly (FSCA) domain-like"/>
    <property type="match status" value="1"/>
</dbReference>
<reference evidence="2" key="1">
    <citation type="submission" date="2022-10" db="EMBL/GenBank/DDBJ databases">
        <title>The WGS of Solirubrobacter ginsenosidimutans DSM 21036.</title>
        <authorList>
            <person name="Jiang Z."/>
        </authorList>
    </citation>
    <scope>NUCLEOTIDE SEQUENCE</scope>
    <source>
        <strain evidence="2">DSM 21036</strain>
    </source>
</reference>
<sequence length="98" mass="10605">MIDQDDVLEALSNVIDPELGLDFVELGLVYGVEIDGGTVNVTFTLTTPACPIGPQVSEQMQEFVGELPGVEQVIPNMVFTPAWTPDKMSEDAKFALGY</sequence>
<gene>
    <name evidence="2" type="ORF">OM076_33005</name>
</gene>
<organism evidence="2 3">
    <name type="scientific">Solirubrobacter ginsenosidimutans</name>
    <dbReference type="NCBI Taxonomy" id="490573"/>
    <lineage>
        <taxon>Bacteria</taxon>
        <taxon>Bacillati</taxon>
        <taxon>Actinomycetota</taxon>
        <taxon>Thermoleophilia</taxon>
        <taxon>Solirubrobacterales</taxon>
        <taxon>Solirubrobacteraceae</taxon>
        <taxon>Solirubrobacter</taxon>
    </lineage>
</organism>
<dbReference type="AlphaFoldDB" id="A0A9X3S2Z6"/>
<dbReference type="InterPro" id="IPR002744">
    <property type="entry name" value="MIP18-like"/>
</dbReference>
<evidence type="ECO:0000259" key="1">
    <source>
        <dbReference type="Pfam" id="PF01883"/>
    </source>
</evidence>
<dbReference type="RefSeq" id="WP_270044392.1">
    <property type="nucleotide sequence ID" value="NZ_JAPDOD010000042.1"/>
</dbReference>
<feature type="domain" description="MIP18 family-like" evidence="1">
    <location>
        <begin position="5"/>
        <end position="73"/>
    </location>
</feature>
<dbReference type="Pfam" id="PF01883">
    <property type="entry name" value="FeS_assembly_P"/>
    <property type="match status" value="1"/>
</dbReference>
<dbReference type="PANTHER" id="PTHR42831">
    <property type="entry name" value="FE-S PROTEIN MATURATION AUXILIARY FACTOR YITW"/>
    <property type="match status" value="1"/>
</dbReference>
<keyword evidence="3" id="KW-1185">Reference proteome</keyword>
<dbReference type="Gene3D" id="3.30.300.130">
    <property type="entry name" value="Fe-S cluster assembly (FSCA)"/>
    <property type="match status" value="1"/>
</dbReference>
<dbReference type="InterPro" id="IPR034904">
    <property type="entry name" value="FSCA_dom_sf"/>
</dbReference>
<comment type="caution">
    <text evidence="2">The sequence shown here is derived from an EMBL/GenBank/DDBJ whole genome shotgun (WGS) entry which is preliminary data.</text>
</comment>
<dbReference type="EMBL" id="JAPDOD010000042">
    <property type="protein sequence ID" value="MDA0165135.1"/>
    <property type="molecule type" value="Genomic_DNA"/>
</dbReference>